<gene>
    <name evidence="2" type="ORF">GIL414_LOCUS64054</name>
    <name evidence="1" type="ORF">SMN809_LOCUS55642</name>
</gene>
<proteinExistence type="predicted"/>
<dbReference type="Proteomes" id="UP000676336">
    <property type="component" value="Unassembled WGS sequence"/>
</dbReference>
<accession>A0A8S3D634</accession>
<comment type="caution">
    <text evidence="1">The sequence shown here is derived from an EMBL/GenBank/DDBJ whole genome shotgun (WGS) entry which is preliminary data.</text>
</comment>
<dbReference type="AlphaFoldDB" id="A0A8S3D634"/>
<protein>
    <submittedName>
        <fullName evidence="1">Uncharacterized protein</fullName>
    </submittedName>
</protein>
<evidence type="ECO:0000313" key="1">
    <source>
        <dbReference type="EMBL" id="CAF4979639.1"/>
    </source>
</evidence>
<evidence type="ECO:0000313" key="2">
    <source>
        <dbReference type="EMBL" id="CAF5131884.1"/>
    </source>
</evidence>
<reference evidence="1" key="1">
    <citation type="submission" date="2021-02" db="EMBL/GenBank/DDBJ databases">
        <authorList>
            <person name="Nowell W R."/>
        </authorList>
    </citation>
    <scope>NUCLEOTIDE SEQUENCE</scope>
</reference>
<dbReference type="EMBL" id="CAJOBJ010271756">
    <property type="protein sequence ID" value="CAF5131884.1"/>
    <property type="molecule type" value="Genomic_DNA"/>
</dbReference>
<evidence type="ECO:0000313" key="3">
    <source>
        <dbReference type="Proteomes" id="UP000676336"/>
    </source>
</evidence>
<sequence>MLSRSVSLLQQLAKTNNSRRYLSLKQLNPIINRNLAWFSGQSTKKTF</sequence>
<dbReference type="Proteomes" id="UP000681720">
    <property type="component" value="Unassembled WGS sequence"/>
</dbReference>
<organism evidence="1 3">
    <name type="scientific">Rotaria magnacalcarata</name>
    <dbReference type="NCBI Taxonomy" id="392030"/>
    <lineage>
        <taxon>Eukaryota</taxon>
        <taxon>Metazoa</taxon>
        <taxon>Spiralia</taxon>
        <taxon>Gnathifera</taxon>
        <taxon>Rotifera</taxon>
        <taxon>Eurotatoria</taxon>
        <taxon>Bdelloidea</taxon>
        <taxon>Philodinida</taxon>
        <taxon>Philodinidae</taxon>
        <taxon>Rotaria</taxon>
    </lineage>
</organism>
<name>A0A8S3D634_9BILA</name>
<feature type="non-terminal residue" evidence="1">
    <location>
        <position position="47"/>
    </location>
</feature>
<dbReference type="EMBL" id="CAJOBI010197095">
    <property type="protein sequence ID" value="CAF4979639.1"/>
    <property type="molecule type" value="Genomic_DNA"/>
</dbReference>